<organism evidence="7">
    <name type="scientific">Pristhesancus plagipennis</name>
    <name type="common">Common assassin bug</name>
    <dbReference type="NCBI Taxonomy" id="1955184"/>
    <lineage>
        <taxon>Eukaryota</taxon>
        <taxon>Metazoa</taxon>
        <taxon>Ecdysozoa</taxon>
        <taxon>Arthropoda</taxon>
        <taxon>Hexapoda</taxon>
        <taxon>Insecta</taxon>
        <taxon>Pterygota</taxon>
        <taxon>Neoptera</taxon>
        <taxon>Paraneoptera</taxon>
        <taxon>Hemiptera</taxon>
        <taxon>Heteroptera</taxon>
        <taxon>Panheteroptera</taxon>
        <taxon>Cimicomorpha</taxon>
        <taxon>Reduviidae</taxon>
        <taxon>Harpactorinae</taxon>
        <taxon>Harpactorini</taxon>
        <taxon>Pristhesancus</taxon>
    </lineage>
</organism>
<keyword evidence="5" id="KW-0732">Signal</keyword>
<dbReference type="GO" id="GO:0006508">
    <property type="term" value="P:proteolysis"/>
    <property type="evidence" value="ECO:0007669"/>
    <property type="project" value="UniProtKB-KW"/>
</dbReference>
<dbReference type="PRINTS" id="PR00722">
    <property type="entry name" value="CHYMOTRYPSIN"/>
</dbReference>
<dbReference type="PROSITE" id="PS00134">
    <property type="entry name" value="TRYPSIN_HIS"/>
    <property type="match status" value="1"/>
</dbReference>
<proteinExistence type="evidence at transcript level"/>
<dbReference type="FunFam" id="2.40.10.10:FF:000073">
    <property type="entry name" value="Trypsin alpha"/>
    <property type="match status" value="1"/>
</dbReference>
<dbReference type="PROSITE" id="PS00135">
    <property type="entry name" value="TRYPSIN_SER"/>
    <property type="match status" value="1"/>
</dbReference>
<dbReference type="GO" id="GO:0004252">
    <property type="term" value="F:serine-type endopeptidase activity"/>
    <property type="evidence" value="ECO:0007669"/>
    <property type="project" value="InterPro"/>
</dbReference>
<dbReference type="Gene3D" id="2.40.10.10">
    <property type="entry name" value="Trypsin-like serine proteases"/>
    <property type="match status" value="1"/>
</dbReference>
<dbReference type="SMART" id="SM00020">
    <property type="entry name" value="Tryp_SPc"/>
    <property type="match status" value="1"/>
</dbReference>
<evidence type="ECO:0000256" key="2">
    <source>
        <dbReference type="ARBA" id="ARBA00022801"/>
    </source>
</evidence>
<dbReference type="InterPro" id="IPR043504">
    <property type="entry name" value="Peptidase_S1_PA_chymotrypsin"/>
</dbReference>
<dbReference type="AlphaFoldDB" id="A0A1Q1NPF4"/>
<dbReference type="CDD" id="cd00190">
    <property type="entry name" value="Tryp_SPc"/>
    <property type="match status" value="1"/>
</dbReference>
<evidence type="ECO:0000256" key="1">
    <source>
        <dbReference type="ARBA" id="ARBA00022670"/>
    </source>
</evidence>
<dbReference type="InterPro" id="IPR018114">
    <property type="entry name" value="TRYPSIN_HIS"/>
</dbReference>
<feature type="chain" id="PRO_5012817631" evidence="5">
    <location>
        <begin position="21"/>
        <end position="537"/>
    </location>
</feature>
<feature type="signal peptide" evidence="5">
    <location>
        <begin position="1"/>
        <end position="20"/>
    </location>
</feature>
<feature type="domain" description="Peptidase S1" evidence="6">
    <location>
        <begin position="290"/>
        <end position="518"/>
    </location>
</feature>
<dbReference type="InterPro" id="IPR001314">
    <property type="entry name" value="Peptidase_S1A"/>
</dbReference>
<name>A0A1Q1NPF4_PRIPG</name>
<keyword evidence="4" id="KW-1015">Disulfide bond</keyword>
<keyword evidence="1 7" id="KW-0645">Protease</keyword>
<dbReference type="InterPro" id="IPR033116">
    <property type="entry name" value="TRYPSIN_SER"/>
</dbReference>
<evidence type="ECO:0000256" key="3">
    <source>
        <dbReference type="ARBA" id="ARBA00022825"/>
    </source>
</evidence>
<keyword evidence="3" id="KW-0720">Serine protease</keyword>
<protein>
    <submittedName>
        <fullName evidence="7">Venom s1 protease 19</fullName>
    </submittedName>
</protein>
<dbReference type="Pfam" id="PF00089">
    <property type="entry name" value="Trypsin"/>
    <property type="match status" value="1"/>
</dbReference>
<dbReference type="InterPro" id="IPR001254">
    <property type="entry name" value="Trypsin_dom"/>
</dbReference>
<keyword evidence="2" id="KW-0378">Hydrolase</keyword>
<evidence type="ECO:0000259" key="6">
    <source>
        <dbReference type="SMART" id="SM00020"/>
    </source>
</evidence>
<dbReference type="PANTHER" id="PTHR24252:SF7">
    <property type="entry name" value="HYALIN"/>
    <property type="match status" value="1"/>
</dbReference>
<dbReference type="SUPFAM" id="SSF50494">
    <property type="entry name" value="Trypsin-like serine proteases"/>
    <property type="match status" value="1"/>
</dbReference>
<evidence type="ECO:0000256" key="4">
    <source>
        <dbReference type="ARBA" id="ARBA00023157"/>
    </source>
</evidence>
<evidence type="ECO:0000256" key="5">
    <source>
        <dbReference type="SAM" id="SignalP"/>
    </source>
</evidence>
<accession>A0A1Q1NPF4</accession>
<evidence type="ECO:0000313" key="7">
    <source>
        <dbReference type="EMBL" id="AQM58396.1"/>
    </source>
</evidence>
<reference evidence="7" key="1">
    <citation type="journal article" date="2017" name="Mol. Cell. Proteomics">
        <title>Melt with this kiss: Paralysing and liquefying venom of the assassin bug Pristhesancus plagipennis (Hemiptera: Reduviidae).</title>
        <authorList>
            <person name="Walker A.A."/>
            <person name="Madio B."/>
            <person name="Jin J."/>
            <person name="Undheim E.A."/>
            <person name="Fry B.G."/>
            <person name="King G.F."/>
        </authorList>
    </citation>
    <scope>NUCLEOTIDE SEQUENCE</scope>
    <source>
        <tissue evidence="7">Venom/labial gland</tissue>
    </source>
</reference>
<dbReference type="PANTHER" id="PTHR24252">
    <property type="entry name" value="ACROSIN-RELATED"/>
    <property type="match status" value="1"/>
</dbReference>
<dbReference type="InterPro" id="IPR009003">
    <property type="entry name" value="Peptidase_S1_PA"/>
</dbReference>
<sequence>MLSPMLSLCAILLLGTLIHAQRVIRMKVGETLEIKNDKYPELSRNIKDMWMLGTSPGGAIKLQCDDIRINGKNCDDGKLLVHAGDSPKVFCSTVNNNNYEVTSYFESLYVQLEINSGEVAFKCKATALSSPAPPVKVQEEIQVTLGQIKDVISFGELPLVKEYEYIVIGEPDTNLIASCSFSHHTSRASNICDGANLTLSSGGQEKMYCKSEHIVFPSVDNILKISLKTGFLVGSGYLFCNVRAIDGGKYSKYKEIASEEVDSSEHGLVTKSGKKSTSCNCGWANKDVRRIIYGYDTGKHEYPWSVSLQYAGIGFHFCGGSIISEYHVLTAAHCVVSKKPEEIMVVMGTHNRSDSSISIKVKEIIRHDYDKETAHNDIAILALEKKIQTNQFIGPICLPSKDPKIDHQYVTAMGWGNLAKGEYDSKDPRIQKETKLRVVDIYSCTIDWNFKWAIKTAKVMCTWSNHTDICLGDSGGPVVWLDPETNRYTLVGMPALCDGCKLTKPSIHTSVFHFYDWIQSKIAGSVQPDGKTCTKID</sequence>
<dbReference type="EMBL" id="KX459645">
    <property type="protein sequence ID" value="AQM58396.1"/>
    <property type="molecule type" value="mRNA"/>
</dbReference>